<evidence type="ECO:0000256" key="4">
    <source>
        <dbReference type="PROSITE-ProRule" id="PRU00175"/>
    </source>
</evidence>
<gene>
    <name evidence="7" type="ORF">PSON_ATCC_30995.1.T0320012</name>
    <name evidence="8" type="ORF">PSON_ATCC_30995.1.T0320067</name>
</gene>
<feature type="domain" description="RING-type" evidence="6">
    <location>
        <begin position="80"/>
        <end position="121"/>
    </location>
</feature>
<evidence type="ECO:0000313" key="8">
    <source>
        <dbReference type="EMBL" id="CAD8074430.1"/>
    </source>
</evidence>
<evidence type="ECO:0000313" key="7">
    <source>
        <dbReference type="EMBL" id="CAD8074324.1"/>
    </source>
</evidence>
<dbReference type="GO" id="GO:0008270">
    <property type="term" value="F:zinc ion binding"/>
    <property type="evidence" value="ECO:0007669"/>
    <property type="project" value="UniProtKB-KW"/>
</dbReference>
<dbReference type="GO" id="GO:0005634">
    <property type="term" value="C:nucleus"/>
    <property type="evidence" value="ECO:0007669"/>
    <property type="project" value="TreeGrafter"/>
</dbReference>
<sequence>MIQIVEDRSEGQQSEQFGIDEAISRRWDEVANQLRQEIQELQLQLWQYDVEKIFQKDHGVPKQYLQKLKKMKMGKSNRLCSICCNQFQKDELIIQLPCKHIYHKSCVEIWLQSSTKCPNCRSDVLEHLREQEK</sequence>
<evidence type="ECO:0000259" key="6">
    <source>
        <dbReference type="PROSITE" id="PS50089"/>
    </source>
</evidence>
<dbReference type="InterPro" id="IPR001841">
    <property type="entry name" value="Znf_RING"/>
</dbReference>
<dbReference type="AlphaFoldDB" id="A0A8S1M285"/>
<name>A0A8S1M285_9CILI</name>
<dbReference type="Pfam" id="PF13639">
    <property type="entry name" value="zf-RING_2"/>
    <property type="match status" value="1"/>
</dbReference>
<dbReference type="PROSITE" id="PS50089">
    <property type="entry name" value="ZF_RING_2"/>
    <property type="match status" value="1"/>
</dbReference>
<feature type="coiled-coil region" evidence="5">
    <location>
        <begin position="24"/>
        <end position="51"/>
    </location>
</feature>
<dbReference type="InterPro" id="IPR051834">
    <property type="entry name" value="RING_finger_E3_ligase"/>
</dbReference>
<keyword evidence="2 4" id="KW-0863">Zinc-finger</keyword>
<dbReference type="PANTHER" id="PTHR45931">
    <property type="entry name" value="SI:CH211-59O9.10"/>
    <property type="match status" value="1"/>
</dbReference>
<dbReference type="OrthoDB" id="439844at2759"/>
<dbReference type="EMBL" id="CAJJDN010000032">
    <property type="protein sequence ID" value="CAD8074324.1"/>
    <property type="molecule type" value="Genomic_DNA"/>
</dbReference>
<dbReference type="PANTHER" id="PTHR45931:SF19">
    <property type="entry name" value="CHROMOSOME UNDETERMINED SCAFFOLD_3, WHOLE GENOME SHOTGUN SEQUENCE"/>
    <property type="match status" value="1"/>
</dbReference>
<keyword evidence="3" id="KW-0862">Zinc</keyword>
<keyword evidence="9" id="KW-1185">Reference proteome</keyword>
<proteinExistence type="predicted"/>
<evidence type="ECO:0000256" key="1">
    <source>
        <dbReference type="ARBA" id="ARBA00022723"/>
    </source>
</evidence>
<keyword evidence="1" id="KW-0479">Metal-binding</keyword>
<dbReference type="GO" id="GO:0061630">
    <property type="term" value="F:ubiquitin protein ligase activity"/>
    <property type="evidence" value="ECO:0007669"/>
    <property type="project" value="TreeGrafter"/>
</dbReference>
<dbReference type="Proteomes" id="UP000692954">
    <property type="component" value="Unassembled WGS sequence"/>
</dbReference>
<reference evidence="8" key="1">
    <citation type="submission" date="2021-01" db="EMBL/GenBank/DDBJ databases">
        <authorList>
            <consortium name="Genoscope - CEA"/>
            <person name="William W."/>
        </authorList>
    </citation>
    <scope>NUCLEOTIDE SEQUENCE</scope>
</reference>
<evidence type="ECO:0000256" key="2">
    <source>
        <dbReference type="ARBA" id="ARBA00022771"/>
    </source>
</evidence>
<comment type="caution">
    <text evidence="8">The sequence shown here is derived from an EMBL/GenBank/DDBJ whole genome shotgun (WGS) entry which is preliminary data.</text>
</comment>
<dbReference type="EMBL" id="CAJJDN010000032">
    <property type="protein sequence ID" value="CAD8074430.1"/>
    <property type="molecule type" value="Genomic_DNA"/>
</dbReference>
<dbReference type="SMART" id="SM00184">
    <property type="entry name" value="RING"/>
    <property type="match status" value="1"/>
</dbReference>
<organism evidence="8 9">
    <name type="scientific">Paramecium sonneborni</name>
    <dbReference type="NCBI Taxonomy" id="65129"/>
    <lineage>
        <taxon>Eukaryota</taxon>
        <taxon>Sar</taxon>
        <taxon>Alveolata</taxon>
        <taxon>Ciliophora</taxon>
        <taxon>Intramacronucleata</taxon>
        <taxon>Oligohymenophorea</taxon>
        <taxon>Peniculida</taxon>
        <taxon>Parameciidae</taxon>
        <taxon>Paramecium</taxon>
    </lineage>
</organism>
<accession>A0A8S1M285</accession>
<protein>
    <recommendedName>
        <fullName evidence="6">RING-type domain-containing protein</fullName>
    </recommendedName>
</protein>
<evidence type="ECO:0000256" key="3">
    <source>
        <dbReference type="ARBA" id="ARBA00022833"/>
    </source>
</evidence>
<dbReference type="GO" id="GO:0006511">
    <property type="term" value="P:ubiquitin-dependent protein catabolic process"/>
    <property type="evidence" value="ECO:0007669"/>
    <property type="project" value="TreeGrafter"/>
</dbReference>
<keyword evidence="5" id="KW-0175">Coiled coil</keyword>
<evidence type="ECO:0000256" key="5">
    <source>
        <dbReference type="SAM" id="Coils"/>
    </source>
</evidence>
<evidence type="ECO:0000313" key="9">
    <source>
        <dbReference type="Proteomes" id="UP000692954"/>
    </source>
</evidence>